<evidence type="ECO:0000256" key="4">
    <source>
        <dbReference type="ARBA" id="ARBA00004604"/>
    </source>
</evidence>
<evidence type="ECO:0000256" key="17">
    <source>
        <dbReference type="ARBA" id="ARBA00023161"/>
    </source>
</evidence>
<dbReference type="GO" id="GO:0005737">
    <property type="term" value="C:cytoplasm"/>
    <property type="evidence" value="ECO:0007669"/>
    <property type="project" value="UniProtKB-SubCell"/>
</dbReference>
<feature type="region of interest" description="Disordered" evidence="21">
    <location>
        <begin position="589"/>
        <end position="639"/>
    </location>
</feature>
<dbReference type="PANTHER" id="PTHR15092">
    <property type="entry name" value="POLY A -SPECIFIC RIBONUCLEASE/TARGET OF EGR1, MEMBER 1"/>
    <property type="match status" value="1"/>
</dbReference>
<evidence type="ECO:0000256" key="10">
    <source>
        <dbReference type="ARBA" id="ARBA00022722"/>
    </source>
</evidence>
<comment type="catalytic activity">
    <reaction evidence="1">
        <text>Exonucleolytic cleavage of poly(A) to 5'-AMP.</text>
        <dbReference type="EC" id="3.1.13.4"/>
    </reaction>
</comment>
<dbReference type="InterPro" id="IPR036867">
    <property type="entry name" value="R3H_dom_sf"/>
</dbReference>
<dbReference type="GO" id="GO:0000184">
    <property type="term" value="P:nuclear-transcribed mRNA catabolic process, nonsense-mediated decay"/>
    <property type="evidence" value="ECO:0007669"/>
    <property type="project" value="UniProtKB-KW"/>
</dbReference>
<evidence type="ECO:0000256" key="16">
    <source>
        <dbReference type="ARBA" id="ARBA00022990"/>
    </source>
</evidence>
<comment type="subcellular location">
    <subcellularLocation>
        <location evidence="3">Cytoplasm</location>
    </subcellularLocation>
    <subcellularLocation>
        <location evidence="4">Nucleus</location>
        <location evidence="4">Nucleolus</location>
    </subcellularLocation>
</comment>
<dbReference type="FunFam" id="3.30.420.10:FF:000042">
    <property type="entry name" value="poly(A)-specific ribonuclease PARN"/>
    <property type="match status" value="1"/>
</dbReference>
<dbReference type="GO" id="GO:0070034">
    <property type="term" value="F:telomerase RNA binding"/>
    <property type="evidence" value="ECO:0007669"/>
    <property type="project" value="Ensembl"/>
</dbReference>
<evidence type="ECO:0000256" key="8">
    <source>
        <dbReference type="ARBA" id="ARBA00022490"/>
    </source>
</evidence>
<feature type="domain" description="R3H" evidence="22">
    <location>
        <begin position="178"/>
        <end position="245"/>
    </location>
</feature>
<dbReference type="STRING" id="9568.ENSMLEP00000015153"/>
<name>A0A2K5YHX4_MANLE</name>
<dbReference type="OMA" id="LTTCHED"/>
<keyword evidence="11" id="KW-0479">Metal-binding</keyword>
<dbReference type="InterPro" id="IPR035979">
    <property type="entry name" value="RBD_domain_sf"/>
</dbReference>
<evidence type="ECO:0000256" key="1">
    <source>
        <dbReference type="ARBA" id="ARBA00001663"/>
    </source>
</evidence>
<dbReference type="GO" id="GO:0019901">
    <property type="term" value="F:protein kinase binding"/>
    <property type="evidence" value="ECO:0007669"/>
    <property type="project" value="Ensembl"/>
</dbReference>
<dbReference type="SUPFAM" id="SSF82708">
    <property type="entry name" value="R3H domain"/>
    <property type="match status" value="1"/>
</dbReference>
<dbReference type="PANTHER" id="PTHR15092:SF44">
    <property type="entry name" value="POLY(A)-SPECIFIC RIBONUCLEASE PARN"/>
    <property type="match status" value="1"/>
</dbReference>
<dbReference type="InterPro" id="IPR034042">
    <property type="entry name" value="PARN_R3H"/>
</dbReference>
<dbReference type="GO" id="GO:0000495">
    <property type="term" value="P:box H/ACA sno(s)RNA 3'-end processing"/>
    <property type="evidence" value="ECO:0007669"/>
    <property type="project" value="Ensembl"/>
</dbReference>
<dbReference type="CDD" id="cd02637">
    <property type="entry name" value="R3H_PARN"/>
    <property type="match status" value="1"/>
</dbReference>
<dbReference type="GO" id="GO:0010587">
    <property type="term" value="P:miRNA catabolic process"/>
    <property type="evidence" value="ECO:0007669"/>
    <property type="project" value="Ensembl"/>
</dbReference>
<dbReference type="Ensembl" id="ENSMLET00000038608.1">
    <property type="protein sequence ID" value="ENSMLEP00000015153.1"/>
    <property type="gene ID" value="ENSMLEG00000031743.1"/>
</dbReference>
<evidence type="ECO:0000256" key="12">
    <source>
        <dbReference type="ARBA" id="ARBA00022801"/>
    </source>
</evidence>
<evidence type="ECO:0000313" key="23">
    <source>
        <dbReference type="Ensembl" id="ENSMLEP00000015153.1"/>
    </source>
</evidence>
<dbReference type="InterPro" id="IPR001374">
    <property type="entry name" value="R3H_dom"/>
</dbReference>
<dbReference type="EC" id="3.1.13.4" evidence="6"/>
<keyword evidence="8" id="KW-0963">Cytoplasm</keyword>
<keyword evidence="13" id="KW-0269">Exonuclease</keyword>
<accession>A0A2K5YHX4</accession>
<evidence type="ECO:0000256" key="11">
    <source>
        <dbReference type="ARBA" id="ARBA00022723"/>
    </source>
</evidence>
<dbReference type="Proteomes" id="UP000233140">
    <property type="component" value="Unassembled WGS sequence"/>
</dbReference>
<dbReference type="AlphaFoldDB" id="A0A2K5YHX4"/>
<dbReference type="GO" id="GO:0046872">
    <property type="term" value="F:metal ion binding"/>
    <property type="evidence" value="ECO:0007669"/>
    <property type="project" value="UniProtKB-KW"/>
</dbReference>
<evidence type="ECO:0000256" key="14">
    <source>
        <dbReference type="ARBA" id="ARBA00022842"/>
    </source>
</evidence>
<keyword evidence="10" id="KW-0540">Nuclease</keyword>
<proteinExistence type="inferred from homology"/>
<dbReference type="Gene3D" id="3.30.70.330">
    <property type="match status" value="1"/>
</dbReference>
<dbReference type="FunFam" id="3.30.1370.50:FF:000014">
    <property type="entry name" value="Poly(A)-specific ribonuclease PARN"/>
    <property type="match status" value="1"/>
</dbReference>
<keyword evidence="15" id="KW-0694">RNA-binding</keyword>
<dbReference type="GO" id="GO:0180035">
    <property type="term" value="P:lncRNA processing"/>
    <property type="evidence" value="ECO:0007669"/>
    <property type="project" value="Ensembl"/>
</dbReference>
<keyword evidence="12" id="KW-0378">Hydrolase</keyword>
<dbReference type="InterPro" id="IPR006941">
    <property type="entry name" value="RNase_CAF1"/>
</dbReference>
<feature type="compositionally biased region" description="Basic residues" evidence="21">
    <location>
        <begin position="606"/>
        <end position="615"/>
    </location>
</feature>
<dbReference type="InterPro" id="IPR012337">
    <property type="entry name" value="RNaseH-like_sf"/>
</dbReference>
<evidence type="ECO:0000256" key="7">
    <source>
        <dbReference type="ARBA" id="ARBA00015918"/>
    </source>
</evidence>
<keyword evidence="17" id="KW-0866">Nonsense-mediated mRNA decay</keyword>
<dbReference type="InterPro" id="IPR051181">
    <property type="entry name" value="CAF1_poly(A)_ribonucleases"/>
</dbReference>
<evidence type="ECO:0000256" key="2">
    <source>
        <dbReference type="ARBA" id="ARBA00001946"/>
    </source>
</evidence>
<dbReference type="GO" id="GO:0090669">
    <property type="term" value="P:telomerase RNA stabilization"/>
    <property type="evidence" value="ECO:0007669"/>
    <property type="project" value="Ensembl"/>
</dbReference>
<protein>
    <recommendedName>
        <fullName evidence="7">Poly(A)-specific ribonuclease PARN</fullName>
        <ecNumber evidence="6">3.1.13.4</ecNumber>
    </recommendedName>
    <alternativeName>
        <fullName evidence="19">Polyadenylate-specific ribonuclease</fullName>
    </alternativeName>
</protein>
<dbReference type="FunFam" id="3.30.70.330:FF:000196">
    <property type="entry name" value="Poly(A)-specific ribonuclease PARN"/>
    <property type="match status" value="1"/>
</dbReference>
<sequence length="639" mass="73310">MEIIRSNFKSNLHKVYQAIEEADFFAIDGEFSGISDGPSVSALTNGFDTPEERYQKLKKHSMDFLLFQFGLCTFKYDYTDSKYITKSFNFYVFPKPFNRSSPDVKFVCQSSSIDFLASQGFDFNKVFRNGIPYLNQEEERQLREQYDEKRSQANGAGALSYVSPNTSKCPVTIPEDQKKFIDQVVEKIEDLLQSEENKNLDLEPCTGFQRKLIYQTLSWKYPKGIHVETLETEKKERYIVISKVDEEERKRREQEKHAKEQEELNDAVGFSRVIHAIANSGKLVIGHNMLLDVMHTVHQFYCPLPADLSEFKEMTTCVFPRLLDTKLMASTQPFKDIINNTSLAELEKRLKETPFSPPKVESAEGFPSYDTASEQLHEAGYDAYITGLCFISMANYLGSFLSPPKIHVSARSKLIEPFFNKLFLMRVMDIPYLNLEGPDLQPKRDHVLHVTFPKEWKTSDLYQLFSAFGNIQISWIDDTSAFVSLSQPEQVKIAVNTSKYAESYRIQTYAEYMGKKQEEKQIKRKWTEDGWKEADSKRLNPQCIPYALQNHYYRNNSFTAPSTVGKRNLSPSQEEAGLEDGVSGEISDAELEQTDSCAEPLSEGRKKAKKLKRMKKELSPAGSISMNSPATLFEVPDTW</sequence>
<reference evidence="23" key="2">
    <citation type="submission" date="2025-09" db="UniProtKB">
        <authorList>
            <consortium name="Ensembl"/>
        </authorList>
    </citation>
    <scope>IDENTIFICATION</scope>
</reference>
<evidence type="ECO:0000256" key="13">
    <source>
        <dbReference type="ARBA" id="ARBA00022839"/>
    </source>
</evidence>
<evidence type="ECO:0000256" key="5">
    <source>
        <dbReference type="ARBA" id="ARBA00008372"/>
    </source>
</evidence>
<evidence type="ECO:0000256" key="18">
    <source>
        <dbReference type="ARBA" id="ARBA00023242"/>
    </source>
</evidence>
<evidence type="ECO:0000256" key="15">
    <source>
        <dbReference type="ARBA" id="ARBA00022884"/>
    </source>
</evidence>
<dbReference type="CDD" id="cd12428">
    <property type="entry name" value="RRM_PARN"/>
    <property type="match status" value="1"/>
</dbReference>
<keyword evidence="24" id="KW-1185">Reference proteome</keyword>
<keyword evidence="18" id="KW-0539">Nucleus</keyword>
<evidence type="ECO:0000256" key="19">
    <source>
        <dbReference type="ARBA" id="ARBA00031923"/>
    </source>
</evidence>
<keyword evidence="9" id="KW-0597">Phosphoprotein</keyword>
<dbReference type="Gene3D" id="3.30.420.10">
    <property type="entry name" value="Ribonuclease H-like superfamily/Ribonuclease H"/>
    <property type="match status" value="2"/>
</dbReference>
<dbReference type="Pfam" id="PF04857">
    <property type="entry name" value="CAF1"/>
    <property type="match status" value="1"/>
</dbReference>
<keyword evidence="14" id="KW-0460">Magnesium</keyword>
<reference evidence="23" key="1">
    <citation type="submission" date="2025-08" db="UniProtKB">
        <authorList>
            <consortium name="Ensembl"/>
        </authorList>
    </citation>
    <scope>IDENTIFICATION</scope>
</reference>
<dbReference type="GO" id="GO:0004535">
    <property type="term" value="F:poly(A)-specific ribonuclease activity"/>
    <property type="evidence" value="ECO:0007669"/>
    <property type="project" value="UniProtKB-EC"/>
</dbReference>
<dbReference type="InterPro" id="IPR012677">
    <property type="entry name" value="Nucleotide-bd_a/b_plait_sf"/>
</dbReference>
<dbReference type="FunFam" id="3.30.420.10:FF:000035">
    <property type="entry name" value="Poly(A)-specific ribonuclease PARN"/>
    <property type="match status" value="1"/>
</dbReference>
<dbReference type="InterPro" id="IPR014789">
    <property type="entry name" value="PolyA-riboNase_RNA-binding"/>
</dbReference>
<evidence type="ECO:0000256" key="20">
    <source>
        <dbReference type="ARBA" id="ARBA00064965"/>
    </source>
</evidence>
<dbReference type="GeneTree" id="ENSGT00940000153167"/>
<dbReference type="GO" id="GO:0005730">
    <property type="term" value="C:nucleolus"/>
    <property type="evidence" value="ECO:0007669"/>
    <property type="project" value="UniProtKB-SubCell"/>
</dbReference>
<dbReference type="SUPFAM" id="SSF54928">
    <property type="entry name" value="RNA-binding domain, RBD"/>
    <property type="match status" value="1"/>
</dbReference>
<comment type="subunit">
    <text evidence="20">Homodimer. Found in a mRNA decay complex with RENT1, RENT2 and RENT3B. Interacts with KHSRP. Interacts with CELF1/CUGBP1. Interacts with ZC3HAV1 in an RNA-independent manner. Interacts with DHX36.</text>
</comment>
<dbReference type="GO" id="GO:0071051">
    <property type="term" value="P:poly(A)-dependent snoRNA 3'-end processing"/>
    <property type="evidence" value="ECO:0007669"/>
    <property type="project" value="Ensembl"/>
</dbReference>
<gene>
    <name evidence="23" type="primary">PARN</name>
</gene>
<evidence type="ECO:0000256" key="6">
    <source>
        <dbReference type="ARBA" id="ARBA00012161"/>
    </source>
</evidence>
<comment type="similarity">
    <text evidence="5">Belongs to the CAF1 family.</text>
</comment>
<dbReference type="Pfam" id="PF08675">
    <property type="entry name" value="RNA_bind"/>
    <property type="match status" value="1"/>
</dbReference>
<evidence type="ECO:0000256" key="9">
    <source>
        <dbReference type="ARBA" id="ARBA00022553"/>
    </source>
</evidence>
<dbReference type="GO" id="GO:0016607">
    <property type="term" value="C:nuclear speck"/>
    <property type="evidence" value="ECO:0007669"/>
    <property type="project" value="Ensembl"/>
</dbReference>
<evidence type="ECO:0000313" key="24">
    <source>
        <dbReference type="Proteomes" id="UP000233140"/>
    </source>
</evidence>
<comment type="cofactor">
    <cofactor evidence="2">
        <name>Mg(2+)</name>
        <dbReference type="ChEBI" id="CHEBI:18420"/>
    </cofactor>
</comment>
<dbReference type="GO" id="GO:1990432">
    <property type="term" value="P:siRNA 3'-end processing"/>
    <property type="evidence" value="ECO:0007669"/>
    <property type="project" value="TreeGrafter"/>
</dbReference>
<dbReference type="GO" id="GO:0032212">
    <property type="term" value="P:positive regulation of telomere maintenance via telomerase"/>
    <property type="evidence" value="ECO:0007669"/>
    <property type="project" value="Ensembl"/>
</dbReference>
<evidence type="ECO:0000259" key="22">
    <source>
        <dbReference type="PROSITE" id="PS51061"/>
    </source>
</evidence>
<keyword evidence="16" id="KW-0007">Acetylation</keyword>
<dbReference type="InterPro" id="IPR036397">
    <property type="entry name" value="RNaseH_sf"/>
</dbReference>
<evidence type="ECO:0000256" key="21">
    <source>
        <dbReference type="SAM" id="MobiDB-lite"/>
    </source>
</evidence>
<dbReference type="PROSITE" id="PS51061">
    <property type="entry name" value="R3H"/>
    <property type="match status" value="1"/>
</dbReference>
<evidence type="ECO:0000256" key="3">
    <source>
        <dbReference type="ARBA" id="ARBA00004496"/>
    </source>
</evidence>
<dbReference type="SUPFAM" id="SSF53098">
    <property type="entry name" value="Ribonuclease H-like"/>
    <property type="match status" value="1"/>
</dbReference>
<dbReference type="GO" id="GO:1990431">
    <property type="term" value="P:priRNA 3'-end processing"/>
    <property type="evidence" value="ECO:0007669"/>
    <property type="project" value="TreeGrafter"/>
</dbReference>
<organism evidence="23 24">
    <name type="scientific">Mandrillus leucophaeus</name>
    <name type="common">Drill</name>
    <name type="synonym">Papio leucophaeus</name>
    <dbReference type="NCBI Taxonomy" id="9568"/>
    <lineage>
        <taxon>Eukaryota</taxon>
        <taxon>Metazoa</taxon>
        <taxon>Chordata</taxon>
        <taxon>Craniata</taxon>
        <taxon>Vertebrata</taxon>
        <taxon>Euteleostomi</taxon>
        <taxon>Mammalia</taxon>
        <taxon>Eutheria</taxon>
        <taxon>Euarchontoglires</taxon>
        <taxon>Primates</taxon>
        <taxon>Haplorrhini</taxon>
        <taxon>Catarrhini</taxon>
        <taxon>Cercopithecidae</taxon>
        <taxon>Cercopithecinae</taxon>
        <taxon>Mandrillus</taxon>
    </lineage>
</organism>
<dbReference type="GO" id="GO:1904872">
    <property type="term" value="P:regulation of telomerase RNA localization to Cajal body"/>
    <property type="evidence" value="ECO:0007669"/>
    <property type="project" value="Ensembl"/>
</dbReference>
<dbReference type="GO" id="GO:0000289">
    <property type="term" value="P:nuclear-transcribed mRNA poly(A) tail shortening"/>
    <property type="evidence" value="ECO:0007669"/>
    <property type="project" value="TreeGrafter"/>
</dbReference>